<accession>A0A7W9CCC0</accession>
<evidence type="ECO:0000313" key="3">
    <source>
        <dbReference type="Proteomes" id="UP000517712"/>
    </source>
</evidence>
<dbReference type="PROSITE" id="PS51318">
    <property type="entry name" value="TAT"/>
    <property type="match status" value="1"/>
</dbReference>
<dbReference type="InterPro" id="IPR006059">
    <property type="entry name" value="SBP"/>
</dbReference>
<dbReference type="Gene3D" id="3.40.190.10">
    <property type="entry name" value="Periplasmic binding protein-like II"/>
    <property type="match status" value="2"/>
</dbReference>
<protein>
    <submittedName>
        <fullName evidence="2">ABC-type glycerol-3-phosphate transport system substrate-binding protein</fullName>
    </submittedName>
</protein>
<dbReference type="EMBL" id="JACHMU010000001">
    <property type="protein sequence ID" value="MBB5742989.1"/>
    <property type="molecule type" value="Genomic_DNA"/>
</dbReference>
<name>A0A7W9CCC0_9MICO</name>
<dbReference type="PANTHER" id="PTHR43649:SF12">
    <property type="entry name" value="DIACETYLCHITOBIOSE BINDING PROTEIN DASA"/>
    <property type="match status" value="1"/>
</dbReference>
<dbReference type="InterPro" id="IPR006311">
    <property type="entry name" value="TAT_signal"/>
</dbReference>
<dbReference type="PANTHER" id="PTHR43649">
    <property type="entry name" value="ARABINOSE-BINDING PROTEIN-RELATED"/>
    <property type="match status" value="1"/>
</dbReference>
<dbReference type="Proteomes" id="UP000517712">
    <property type="component" value="Unassembled WGS sequence"/>
</dbReference>
<sequence>MNMDRRSFLTLAGLGTLGAGTVMLAACSPFASTGSSGGGGGGGSTGPVRFAWWGGAERQRAYLSGLEAFSAETGIEVEPEFGDYDAFQERMTTQMAARDVPHVFWIPSAAVLTYKDAGIYRSLEDAPGLDLSIFSKEDLDLFRLGGDLDTLPKSLFSPVTRFNQTFLDEAGATMPESPTWEQLAQFLKDYAADNPEGRKGTTYGAYHDMPFELFLRQRGEDLWTEDGRLGASADAVAEWIGWWEDLRLAGATTTISEQDGVSPSWSMVGDKVLATFANSNHIVDEAMSYPDYTFDQRDMPMLDGAADGYHFVYYSRFAMYSGVDDDAVEAAGRLMQFNLTSLDLLREVGLSAGAPPNLALLDEYEPDATPDEQKVIAITREIDGKKKRDRFEAPAGSGDWRNIMVRELEKVTIGDTSVSDAAQNFVDAVSVEIGK</sequence>
<dbReference type="RefSeq" id="WP_241731643.1">
    <property type="nucleotide sequence ID" value="NZ_BAAAPG010000001.1"/>
</dbReference>
<feature type="chain" id="PRO_5039676137" evidence="1">
    <location>
        <begin position="32"/>
        <end position="435"/>
    </location>
</feature>
<proteinExistence type="predicted"/>
<dbReference type="SUPFAM" id="SSF53850">
    <property type="entry name" value="Periplasmic binding protein-like II"/>
    <property type="match status" value="1"/>
</dbReference>
<keyword evidence="3" id="KW-1185">Reference proteome</keyword>
<dbReference type="AlphaFoldDB" id="A0A7W9CCC0"/>
<feature type="signal peptide" evidence="1">
    <location>
        <begin position="1"/>
        <end position="31"/>
    </location>
</feature>
<gene>
    <name evidence="2" type="ORF">HD600_001486</name>
</gene>
<dbReference type="Pfam" id="PF13416">
    <property type="entry name" value="SBP_bac_8"/>
    <property type="match status" value="1"/>
</dbReference>
<evidence type="ECO:0000256" key="1">
    <source>
        <dbReference type="SAM" id="SignalP"/>
    </source>
</evidence>
<dbReference type="PROSITE" id="PS51257">
    <property type="entry name" value="PROKAR_LIPOPROTEIN"/>
    <property type="match status" value="1"/>
</dbReference>
<reference evidence="2 3" key="1">
    <citation type="submission" date="2020-08" db="EMBL/GenBank/DDBJ databases">
        <title>Sequencing the genomes of 1000 actinobacteria strains.</title>
        <authorList>
            <person name="Klenk H.-P."/>
        </authorList>
    </citation>
    <scope>NUCLEOTIDE SEQUENCE [LARGE SCALE GENOMIC DNA]</scope>
    <source>
        <strain evidence="2 3">DSM 24823</strain>
    </source>
</reference>
<organism evidence="2 3">
    <name type="scientific">Microbacterium ginsengiterrae</name>
    <dbReference type="NCBI Taxonomy" id="546115"/>
    <lineage>
        <taxon>Bacteria</taxon>
        <taxon>Bacillati</taxon>
        <taxon>Actinomycetota</taxon>
        <taxon>Actinomycetes</taxon>
        <taxon>Micrococcales</taxon>
        <taxon>Microbacteriaceae</taxon>
        <taxon>Microbacterium</taxon>
    </lineage>
</organism>
<dbReference type="InterPro" id="IPR050490">
    <property type="entry name" value="Bact_solute-bd_prot1"/>
</dbReference>
<comment type="caution">
    <text evidence="2">The sequence shown here is derived from an EMBL/GenBank/DDBJ whole genome shotgun (WGS) entry which is preliminary data.</text>
</comment>
<keyword evidence="1" id="KW-0732">Signal</keyword>
<evidence type="ECO:0000313" key="2">
    <source>
        <dbReference type="EMBL" id="MBB5742989.1"/>
    </source>
</evidence>